<dbReference type="HOGENOM" id="CLU_010194_2_10_3"/>
<dbReference type="AlphaFoldDB" id="A2C7S4"/>
<dbReference type="SUPFAM" id="SSF51735">
    <property type="entry name" value="NAD(P)-binding Rossmann-fold domains"/>
    <property type="match status" value="1"/>
</dbReference>
<dbReference type="PROSITE" id="PS00061">
    <property type="entry name" value="ADH_SHORT"/>
    <property type="match status" value="1"/>
</dbReference>
<dbReference type="NCBIfam" id="NF005672">
    <property type="entry name" value="PRK07454.1"/>
    <property type="match status" value="1"/>
</dbReference>
<evidence type="ECO:0000313" key="4">
    <source>
        <dbReference type="EMBL" id="ABM77534.1"/>
    </source>
</evidence>
<dbReference type="Gene3D" id="3.40.50.720">
    <property type="entry name" value="NAD(P)-binding Rossmann-like Domain"/>
    <property type="match status" value="1"/>
</dbReference>
<dbReference type="InterPro" id="IPR020904">
    <property type="entry name" value="Sc_DH/Rdtase_CS"/>
</dbReference>
<dbReference type="PANTHER" id="PTHR44196:SF1">
    <property type="entry name" value="DEHYDROGENASE_REDUCTASE SDR FAMILY MEMBER 7B"/>
    <property type="match status" value="1"/>
</dbReference>
<dbReference type="InterPro" id="IPR036291">
    <property type="entry name" value="NAD(P)-bd_dom_sf"/>
</dbReference>
<evidence type="ECO:0000313" key="5">
    <source>
        <dbReference type="Proteomes" id="UP000002274"/>
    </source>
</evidence>
<dbReference type="PRINTS" id="PR00080">
    <property type="entry name" value="SDRFAMILY"/>
</dbReference>
<dbReference type="EMBL" id="CP000554">
    <property type="protein sequence ID" value="ABM77534.1"/>
    <property type="molecule type" value="Genomic_DNA"/>
</dbReference>
<dbReference type="InterPro" id="IPR002347">
    <property type="entry name" value="SDR_fam"/>
</dbReference>
<dbReference type="Proteomes" id="UP000002274">
    <property type="component" value="Chromosome"/>
</dbReference>
<evidence type="ECO:0000256" key="1">
    <source>
        <dbReference type="ARBA" id="ARBA00006484"/>
    </source>
</evidence>
<dbReference type="PANTHER" id="PTHR44196">
    <property type="entry name" value="DEHYDROGENASE/REDUCTASE SDR FAMILY MEMBER 7B"/>
    <property type="match status" value="1"/>
</dbReference>
<evidence type="ECO:0000256" key="2">
    <source>
        <dbReference type="ARBA" id="ARBA00023002"/>
    </source>
</evidence>
<dbReference type="PRINTS" id="PR00081">
    <property type="entry name" value="GDHRDH"/>
</dbReference>
<dbReference type="Pfam" id="PF00106">
    <property type="entry name" value="adh_short"/>
    <property type="match status" value="1"/>
</dbReference>
<dbReference type="KEGG" id="pmf:P9303_07831"/>
<name>A2C7S4_PROM3</name>
<evidence type="ECO:0000256" key="3">
    <source>
        <dbReference type="RuleBase" id="RU000363"/>
    </source>
</evidence>
<sequence>MGCIRSLPTALITGASRGIGEAAARLFANSGWDLMLVARSQDALQALSQELKSTGQNVLFKSIDLADPEAIAPGIEDLLGQGHCPSVLINNAGAAWTGDLLSMPLKRWQWLLQMNLTSVFQLCSVVVPAMRTSGGLVINVSSHASRNAFPQWGSYCTTKAALATFTSCLAAEERNHGIRACTLTLGAVNTPLWDTETVQSSFDRDAMLSVEQAAAALLHLAQQPPSQVIEDLTLMPATGAF</sequence>
<comment type="similarity">
    <text evidence="1 3">Belongs to the short-chain dehydrogenases/reductases (SDR) family.</text>
</comment>
<dbReference type="CDD" id="cd05233">
    <property type="entry name" value="SDR_c"/>
    <property type="match status" value="1"/>
</dbReference>
<reference evidence="4 5" key="1">
    <citation type="journal article" date="2007" name="PLoS Genet.">
        <title>Patterns and implications of gene gain and loss in the evolution of Prochlorococcus.</title>
        <authorList>
            <person name="Kettler G.C."/>
            <person name="Martiny A.C."/>
            <person name="Huang K."/>
            <person name="Zucker J."/>
            <person name="Coleman M.L."/>
            <person name="Rodrigue S."/>
            <person name="Chen F."/>
            <person name="Lapidus A."/>
            <person name="Ferriera S."/>
            <person name="Johnson J."/>
            <person name="Steglich C."/>
            <person name="Church G.M."/>
            <person name="Richardson P."/>
            <person name="Chisholm S.W."/>
        </authorList>
    </citation>
    <scope>NUCLEOTIDE SEQUENCE [LARGE SCALE GENOMIC DNA]</scope>
    <source>
        <strain evidence="4 5">MIT 9303</strain>
    </source>
</reference>
<dbReference type="STRING" id="59922.P9303_07831"/>
<protein>
    <submittedName>
        <fullName evidence="4">Putative short-chain dehydrogenase</fullName>
    </submittedName>
</protein>
<gene>
    <name evidence="4" type="ordered locus">P9303_07831</name>
</gene>
<accession>A2C7S4</accession>
<dbReference type="GO" id="GO:0016491">
    <property type="term" value="F:oxidoreductase activity"/>
    <property type="evidence" value="ECO:0007669"/>
    <property type="project" value="UniProtKB-KW"/>
</dbReference>
<organism evidence="4 5">
    <name type="scientific">Prochlorococcus marinus (strain MIT 9303)</name>
    <dbReference type="NCBI Taxonomy" id="59922"/>
    <lineage>
        <taxon>Bacteria</taxon>
        <taxon>Bacillati</taxon>
        <taxon>Cyanobacteriota</taxon>
        <taxon>Cyanophyceae</taxon>
        <taxon>Synechococcales</taxon>
        <taxon>Prochlorococcaceae</taxon>
        <taxon>Prochlorococcus</taxon>
    </lineage>
</organism>
<proteinExistence type="inferred from homology"/>
<dbReference type="GO" id="GO:0016020">
    <property type="term" value="C:membrane"/>
    <property type="evidence" value="ECO:0007669"/>
    <property type="project" value="TreeGrafter"/>
</dbReference>
<keyword evidence="2" id="KW-0560">Oxidoreductase</keyword>